<proteinExistence type="predicted"/>
<name>A0A0C2HCN6_9BILA</name>
<dbReference type="EMBL" id="KN726746">
    <property type="protein sequence ID" value="KIH67321.1"/>
    <property type="molecule type" value="Genomic_DNA"/>
</dbReference>
<sequence>MYNVVDIPVNSKKLGLLFCSVQPDLDGDIRREIATIADTVFMWFRSQTDAEDWGIFELFGRKVSGVCNAATSSRILIGIDDKVCPLTIL</sequence>
<dbReference type="Proteomes" id="UP000054047">
    <property type="component" value="Unassembled WGS sequence"/>
</dbReference>
<accession>A0A0C2HCN6</accession>
<reference evidence="1 2" key="1">
    <citation type="submission" date="2013-12" db="EMBL/GenBank/DDBJ databases">
        <title>Draft genome of the parsitic nematode Ancylostoma duodenale.</title>
        <authorList>
            <person name="Mitreva M."/>
        </authorList>
    </citation>
    <scope>NUCLEOTIDE SEQUENCE [LARGE SCALE GENOMIC DNA]</scope>
    <source>
        <strain evidence="1 2">Zhejiang</strain>
    </source>
</reference>
<evidence type="ECO:0000313" key="2">
    <source>
        <dbReference type="Proteomes" id="UP000054047"/>
    </source>
</evidence>
<keyword evidence="2" id="KW-1185">Reference proteome</keyword>
<dbReference type="AlphaFoldDB" id="A0A0C2HCN6"/>
<gene>
    <name evidence="1" type="ORF">ANCDUO_02350</name>
</gene>
<organism evidence="1 2">
    <name type="scientific">Ancylostoma duodenale</name>
    <dbReference type="NCBI Taxonomy" id="51022"/>
    <lineage>
        <taxon>Eukaryota</taxon>
        <taxon>Metazoa</taxon>
        <taxon>Ecdysozoa</taxon>
        <taxon>Nematoda</taxon>
        <taxon>Chromadorea</taxon>
        <taxon>Rhabditida</taxon>
        <taxon>Rhabditina</taxon>
        <taxon>Rhabditomorpha</taxon>
        <taxon>Strongyloidea</taxon>
        <taxon>Ancylostomatidae</taxon>
        <taxon>Ancylostomatinae</taxon>
        <taxon>Ancylostoma</taxon>
    </lineage>
</organism>
<protein>
    <submittedName>
        <fullName evidence="1">Uncharacterized protein</fullName>
    </submittedName>
</protein>
<evidence type="ECO:0000313" key="1">
    <source>
        <dbReference type="EMBL" id="KIH67321.1"/>
    </source>
</evidence>